<evidence type="ECO:0000256" key="1">
    <source>
        <dbReference type="SAM" id="MobiDB-lite"/>
    </source>
</evidence>
<dbReference type="Proteomes" id="UP001165653">
    <property type="component" value="Unassembled WGS sequence"/>
</dbReference>
<name>A0ABT3G7Y6_9BACT</name>
<comment type="caution">
    <text evidence="2">The sequence shown here is derived from an EMBL/GenBank/DDBJ whole genome shotgun (WGS) entry which is preliminary data.</text>
</comment>
<dbReference type="EMBL" id="JAPDDR010000011">
    <property type="protein sequence ID" value="MCW1915971.1"/>
    <property type="molecule type" value="Genomic_DNA"/>
</dbReference>
<dbReference type="RefSeq" id="WP_264515535.1">
    <property type="nucleotide sequence ID" value="NZ_JAPDDR010000011.1"/>
</dbReference>
<feature type="region of interest" description="Disordered" evidence="1">
    <location>
        <begin position="80"/>
        <end position="101"/>
    </location>
</feature>
<gene>
    <name evidence="2" type="ORF">OJ996_20455</name>
</gene>
<protein>
    <recommendedName>
        <fullName evidence="4">MazG-like nucleotide pyrophosphohydrolase family protein</fullName>
    </recommendedName>
</protein>
<evidence type="ECO:0008006" key="4">
    <source>
        <dbReference type="Google" id="ProtNLM"/>
    </source>
</evidence>
<evidence type="ECO:0000313" key="2">
    <source>
        <dbReference type="EMBL" id="MCW1915971.1"/>
    </source>
</evidence>
<organism evidence="2 3">
    <name type="scientific">Luteolibacter rhizosphaerae</name>
    <dbReference type="NCBI Taxonomy" id="2989719"/>
    <lineage>
        <taxon>Bacteria</taxon>
        <taxon>Pseudomonadati</taxon>
        <taxon>Verrucomicrobiota</taxon>
        <taxon>Verrucomicrobiia</taxon>
        <taxon>Verrucomicrobiales</taxon>
        <taxon>Verrucomicrobiaceae</taxon>
        <taxon>Luteolibacter</taxon>
    </lineage>
</organism>
<reference evidence="2" key="1">
    <citation type="submission" date="2022-10" db="EMBL/GenBank/DDBJ databases">
        <title>Luteolibacter sp. GHJ8, whole genome shotgun sequencing project.</title>
        <authorList>
            <person name="Zhao G."/>
            <person name="Shen L."/>
        </authorList>
    </citation>
    <scope>NUCLEOTIDE SEQUENCE</scope>
    <source>
        <strain evidence="2">GHJ8</strain>
    </source>
</reference>
<evidence type="ECO:0000313" key="3">
    <source>
        <dbReference type="Proteomes" id="UP001165653"/>
    </source>
</evidence>
<sequence>MTTALTIPDLSRLIRDTTARAWEPVAHRLSGETDDVLLGKLTMLDVIGDMLFTSDRTLDPAEEREFQAAKDALGRGWDHLSRKSLAPRRRTSKRTASPLPA</sequence>
<keyword evidence="3" id="KW-1185">Reference proteome</keyword>
<proteinExistence type="predicted"/>
<accession>A0ABT3G7Y6</accession>